<evidence type="ECO:0000313" key="2">
    <source>
        <dbReference type="Proteomes" id="UP001290861"/>
    </source>
</evidence>
<proteinExistence type="predicted"/>
<protein>
    <submittedName>
        <fullName evidence="1">Uncharacterized protein</fullName>
    </submittedName>
</protein>
<accession>A0ABU5N0F9</accession>
<dbReference type="RefSeq" id="WP_322609680.1">
    <property type="nucleotide sequence ID" value="NZ_JARVCO010000012.1"/>
</dbReference>
<gene>
    <name evidence="1" type="ORF">P9H32_14810</name>
</gene>
<organism evidence="1 2">
    <name type="scientific">Pontiella agarivorans</name>
    <dbReference type="NCBI Taxonomy" id="3038953"/>
    <lineage>
        <taxon>Bacteria</taxon>
        <taxon>Pseudomonadati</taxon>
        <taxon>Kiritimatiellota</taxon>
        <taxon>Kiritimatiellia</taxon>
        <taxon>Kiritimatiellales</taxon>
        <taxon>Pontiellaceae</taxon>
        <taxon>Pontiella</taxon>
    </lineage>
</organism>
<sequence>MNKEAYIRALEIERDGDWDAAHRIIQEINTTEAAWIHAYLHRVEGDSGNAAYWYRRAGRPECHSSLAEERQEIFDALKKGGHTTDPA</sequence>
<dbReference type="EMBL" id="JARVCO010000012">
    <property type="protein sequence ID" value="MDZ8119898.1"/>
    <property type="molecule type" value="Genomic_DNA"/>
</dbReference>
<comment type="caution">
    <text evidence="1">The sequence shown here is derived from an EMBL/GenBank/DDBJ whole genome shotgun (WGS) entry which is preliminary data.</text>
</comment>
<keyword evidence="2" id="KW-1185">Reference proteome</keyword>
<dbReference type="Proteomes" id="UP001290861">
    <property type="component" value="Unassembled WGS sequence"/>
</dbReference>
<name>A0ABU5N0F9_9BACT</name>
<evidence type="ECO:0000313" key="1">
    <source>
        <dbReference type="EMBL" id="MDZ8119898.1"/>
    </source>
</evidence>
<reference evidence="1 2" key="1">
    <citation type="journal article" date="2024" name="Appl. Environ. Microbiol.">
        <title>Pontiella agarivorans sp. nov., a novel marine anaerobic bacterium capable of degrading macroalgal polysaccharides and fixing nitrogen.</title>
        <authorList>
            <person name="Liu N."/>
            <person name="Kivenson V."/>
            <person name="Peng X."/>
            <person name="Cui Z."/>
            <person name="Lankiewicz T.S."/>
            <person name="Gosselin K.M."/>
            <person name="English C.J."/>
            <person name="Blair E.M."/>
            <person name="O'Malley M.A."/>
            <person name="Valentine D.L."/>
        </authorList>
    </citation>
    <scope>NUCLEOTIDE SEQUENCE [LARGE SCALE GENOMIC DNA]</scope>
    <source>
        <strain evidence="1 2">NLcol2</strain>
    </source>
</reference>